<name>A0A3N0YD10_ANAGA</name>
<sequence>MSDVSLICEANFPANVPADERKQMLVEPSRTCRKGRDGVAVETAGKPASSTADFYLTVKAALRHPSVDSKEDREGLAFLLGQGP</sequence>
<gene>
    <name evidence="1" type="ORF">DPX16_2896</name>
</gene>
<protein>
    <submittedName>
        <fullName evidence="1">Uncharacterized protein</fullName>
    </submittedName>
</protein>
<evidence type="ECO:0000313" key="1">
    <source>
        <dbReference type="EMBL" id="ROL43658.1"/>
    </source>
</evidence>
<evidence type="ECO:0000313" key="2">
    <source>
        <dbReference type="Proteomes" id="UP000281406"/>
    </source>
</evidence>
<reference evidence="1 2" key="1">
    <citation type="submission" date="2018-10" db="EMBL/GenBank/DDBJ databases">
        <title>Genome assembly for a Yunnan-Guizhou Plateau 3E fish, Anabarilius grahami (Regan), and its evolutionary and genetic applications.</title>
        <authorList>
            <person name="Jiang W."/>
        </authorList>
    </citation>
    <scope>NUCLEOTIDE SEQUENCE [LARGE SCALE GENOMIC DNA]</scope>
    <source>
        <strain evidence="1">AG-KIZ</strain>
        <tissue evidence="1">Muscle</tissue>
    </source>
</reference>
<dbReference type="AlphaFoldDB" id="A0A3N0YD10"/>
<keyword evidence="2" id="KW-1185">Reference proteome</keyword>
<organism evidence="1 2">
    <name type="scientific">Anabarilius grahami</name>
    <name type="common">Kanglang fish</name>
    <name type="synonym">Barilius grahami</name>
    <dbReference type="NCBI Taxonomy" id="495550"/>
    <lineage>
        <taxon>Eukaryota</taxon>
        <taxon>Metazoa</taxon>
        <taxon>Chordata</taxon>
        <taxon>Craniata</taxon>
        <taxon>Vertebrata</taxon>
        <taxon>Euteleostomi</taxon>
        <taxon>Actinopterygii</taxon>
        <taxon>Neopterygii</taxon>
        <taxon>Teleostei</taxon>
        <taxon>Ostariophysi</taxon>
        <taxon>Cypriniformes</taxon>
        <taxon>Xenocyprididae</taxon>
        <taxon>Xenocypridinae</taxon>
        <taxon>Xenocypridinae incertae sedis</taxon>
        <taxon>Anabarilius</taxon>
    </lineage>
</organism>
<dbReference type="Proteomes" id="UP000281406">
    <property type="component" value="Unassembled WGS sequence"/>
</dbReference>
<proteinExistence type="predicted"/>
<accession>A0A3N0YD10</accession>
<comment type="caution">
    <text evidence="1">The sequence shown here is derived from an EMBL/GenBank/DDBJ whole genome shotgun (WGS) entry which is preliminary data.</text>
</comment>
<dbReference type="EMBL" id="RJVU01047875">
    <property type="protein sequence ID" value="ROL43658.1"/>
    <property type="molecule type" value="Genomic_DNA"/>
</dbReference>